<gene>
    <name evidence="7" type="ORF">ACHAWO_012952</name>
</gene>
<keyword evidence="5 6" id="KW-0472">Membrane</keyword>
<keyword evidence="2 6" id="KW-0812">Transmembrane</keyword>
<keyword evidence="8" id="KW-1185">Reference proteome</keyword>
<evidence type="ECO:0000256" key="3">
    <source>
        <dbReference type="ARBA" id="ARBA00022824"/>
    </source>
</evidence>
<evidence type="ECO:0000256" key="1">
    <source>
        <dbReference type="ARBA" id="ARBA00004477"/>
    </source>
</evidence>
<dbReference type="Proteomes" id="UP001530400">
    <property type="component" value="Unassembled WGS sequence"/>
</dbReference>
<name>A0ABD3PVE1_9STRA</name>
<comment type="caution">
    <text evidence="7">The sequence shown here is derived from an EMBL/GenBank/DDBJ whole genome shotgun (WGS) entry which is preliminary data.</text>
</comment>
<dbReference type="AlphaFoldDB" id="A0ABD3PVE1"/>
<protein>
    <submittedName>
        <fullName evidence="7">Uncharacterized protein</fullName>
    </submittedName>
</protein>
<keyword evidence="3" id="KW-0256">Endoplasmic reticulum</keyword>
<evidence type="ECO:0000256" key="4">
    <source>
        <dbReference type="ARBA" id="ARBA00022989"/>
    </source>
</evidence>
<accession>A0ABD3PVE1</accession>
<dbReference type="PANTHER" id="PTHR31394">
    <property type="entry name" value="TRANSMEMBRANE PROTEIN 199"/>
    <property type="match status" value="1"/>
</dbReference>
<dbReference type="EMBL" id="JALLPJ020000508">
    <property type="protein sequence ID" value="KAL3790170.1"/>
    <property type="molecule type" value="Genomic_DNA"/>
</dbReference>
<evidence type="ECO:0000256" key="5">
    <source>
        <dbReference type="ARBA" id="ARBA00023136"/>
    </source>
</evidence>
<evidence type="ECO:0000256" key="2">
    <source>
        <dbReference type="ARBA" id="ARBA00022692"/>
    </source>
</evidence>
<proteinExistence type="predicted"/>
<reference evidence="7 8" key="1">
    <citation type="submission" date="2024-10" db="EMBL/GenBank/DDBJ databases">
        <title>Updated reference genomes for cyclostephanoid diatoms.</title>
        <authorList>
            <person name="Roberts W.R."/>
            <person name="Alverson A.J."/>
        </authorList>
    </citation>
    <scope>NUCLEOTIDE SEQUENCE [LARGE SCALE GENOMIC DNA]</scope>
    <source>
        <strain evidence="7 8">AJA010-31</strain>
    </source>
</reference>
<dbReference type="PANTHER" id="PTHR31394:SF1">
    <property type="entry name" value="TRANSMEMBRANE PROTEIN 199"/>
    <property type="match status" value="1"/>
</dbReference>
<dbReference type="GO" id="GO:0005789">
    <property type="term" value="C:endoplasmic reticulum membrane"/>
    <property type="evidence" value="ECO:0007669"/>
    <property type="project" value="UniProtKB-SubCell"/>
</dbReference>
<feature type="transmembrane region" description="Helical" evidence="6">
    <location>
        <begin position="224"/>
        <end position="248"/>
    </location>
</feature>
<sequence>MGKVRGILLNPTLRSTIEEVLALPQAHDSTSSDLDGLDSATESTITTKDTPASNNNSNAASTVCSTPAASLARAKASKLQLSSCCPLSIEEATSALEATCDNFDTGDATAVIPLDQISALKLLLSSSTDQTEAQRLLCSIENAIRPTVVMFERKSLVSSPTKNNNNNNNSGKPNEAFQKRMTYLRQLAEEKSYLASTSNIQNQLNAHSRQDDVNVKSMMYATSVGLNMIVAPLSFGVFMYFFAGSLFAKFFPIDSTNNHRAGEIDVRQVIAGVISGVILLFIEMILFVIRSHELDKSVRKKSRMREYKSNPFGYTSRAMEKTYNGEMD</sequence>
<evidence type="ECO:0000313" key="7">
    <source>
        <dbReference type="EMBL" id="KAL3790170.1"/>
    </source>
</evidence>
<keyword evidence="4 6" id="KW-1133">Transmembrane helix</keyword>
<evidence type="ECO:0000256" key="6">
    <source>
        <dbReference type="SAM" id="Phobius"/>
    </source>
</evidence>
<dbReference type="InterPro" id="IPR021013">
    <property type="entry name" value="ATPase_Vma12"/>
</dbReference>
<feature type="transmembrane region" description="Helical" evidence="6">
    <location>
        <begin position="268"/>
        <end position="289"/>
    </location>
</feature>
<comment type="subcellular location">
    <subcellularLocation>
        <location evidence="1">Endoplasmic reticulum membrane</location>
        <topology evidence="1">Multi-pass membrane protein</topology>
    </subcellularLocation>
</comment>
<evidence type="ECO:0000313" key="8">
    <source>
        <dbReference type="Proteomes" id="UP001530400"/>
    </source>
</evidence>
<organism evidence="7 8">
    <name type="scientific">Cyclotella atomus</name>
    <dbReference type="NCBI Taxonomy" id="382360"/>
    <lineage>
        <taxon>Eukaryota</taxon>
        <taxon>Sar</taxon>
        <taxon>Stramenopiles</taxon>
        <taxon>Ochrophyta</taxon>
        <taxon>Bacillariophyta</taxon>
        <taxon>Coscinodiscophyceae</taxon>
        <taxon>Thalassiosirophycidae</taxon>
        <taxon>Stephanodiscales</taxon>
        <taxon>Stephanodiscaceae</taxon>
        <taxon>Cyclotella</taxon>
    </lineage>
</organism>